<evidence type="ECO:0000313" key="6">
    <source>
        <dbReference type="Proteomes" id="UP001165092"/>
    </source>
</evidence>
<feature type="region of interest" description="Disordered" evidence="3">
    <location>
        <begin position="76"/>
        <end position="103"/>
    </location>
</feature>
<evidence type="ECO:0000256" key="3">
    <source>
        <dbReference type="SAM" id="MobiDB-lite"/>
    </source>
</evidence>
<evidence type="ECO:0000256" key="1">
    <source>
        <dbReference type="ARBA" id="ARBA00023015"/>
    </source>
</evidence>
<gene>
    <name evidence="5" type="ORF">Nans01_13560</name>
</gene>
<sequence>MTSHVDTETLALLAEGLLEEAEDDSVQSHVAECDRCSAQVAELADVSRVLAGVPAPPLPDGLIARIDEALRIESAKRATEQGTDHPAPTGEKTPTITPSGSVVPLRRRNGLTRWMPYLAAAAAAVFVLGAGAAVFNGVTSDQDGTSGAAQDNAPMGEPEAALSYYPVVVASGTDYTTTDLAEQGTSVLERSSLHSDDHGEDEAGAPAPLAANDDMPEGVSSCVHKLDNAGAGDPALIDMATFEGRTAWVMLFPVEDGYELRVMKPECPTETDPATATIATTVIPGI</sequence>
<protein>
    <submittedName>
        <fullName evidence="5">Uncharacterized protein</fullName>
    </submittedName>
</protein>
<keyword evidence="4" id="KW-0812">Transmembrane</keyword>
<dbReference type="Gene3D" id="1.10.10.1320">
    <property type="entry name" value="Anti-sigma factor, zinc-finger domain"/>
    <property type="match status" value="1"/>
</dbReference>
<dbReference type="EMBL" id="BSQG01000002">
    <property type="protein sequence ID" value="GLU47005.1"/>
    <property type="molecule type" value="Genomic_DNA"/>
</dbReference>
<keyword evidence="4" id="KW-1133">Transmembrane helix</keyword>
<dbReference type="RefSeq" id="WP_285757980.1">
    <property type="nucleotide sequence ID" value="NZ_BSQG01000002.1"/>
</dbReference>
<dbReference type="Proteomes" id="UP001165092">
    <property type="component" value="Unassembled WGS sequence"/>
</dbReference>
<evidence type="ECO:0000313" key="5">
    <source>
        <dbReference type="EMBL" id="GLU47005.1"/>
    </source>
</evidence>
<comment type="caution">
    <text evidence="5">The sequence shown here is derived from an EMBL/GenBank/DDBJ whole genome shotgun (WGS) entry which is preliminary data.</text>
</comment>
<dbReference type="AlphaFoldDB" id="A0A9W6P467"/>
<accession>A0A9W6P467</accession>
<proteinExistence type="predicted"/>
<keyword evidence="4" id="KW-0472">Membrane</keyword>
<dbReference type="InterPro" id="IPR041916">
    <property type="entry name" value="Anti_sigma_zinc_sf"/>
</dbReference>
<reference evidence="5" key="1">
    <citation type="submission" date="2023-02" db="EMBL/GenBank/DDBJ databases">
        <title>Nocardiopsis ansamitocini NBRC 112285.</title>
        <authorList>
            <person name="Ichikawa N."/>
            <person name="Sato H."/>
            <person name="Tonouchi N."/>
        </authorList>
    </citation>
    <scope>NUCLEOTIDE SEQUENCE</scope>
    <source>
        <strain evidence="5">NBRC 112285</strain>
    </source>
</reference>
<evidence type="ECO:0000256" key="2">
    <source>
        <dbReference type="ARBA" id="ARBA00023163"/>
    </source>
</evidence>
<name>A0A9W6P467_9ACTN</name>
<organism evidence="5 6">
    <name type="scientific">Nocardiopsis ansamitocini</name>
    <dbReference type="NCBI Taxonomy" id="1670832"/>
    <lineage>
        <taxon>Bacteria</taxon>
        <taxon>Bacillati</taxon>
        <taxon>Actinomycetota</taxon>
        <taxon>Actinomycetes</taxon>
        <taxon>Streptosporangiales</taxon>
        <taxon>Nocardiopsidaceae</taxon>
        <taxon>Nocardiopsis</taxon>
    </lineage>
</organism>
<evidence type="ECO:0000256" key="4">
    <source>
        <dbReference type="SAM" id="Phobius"/>
    </source>
</evidence>
<feature type="region of interest" description="Disordered" evidence="3">
    <location>
        <begin position="191"/>
        <end position="216"/>
    </location>
</feature>
<keyword evidence="1" id="KW-0805">Transcription regulation</keyword>
<keyword evidence="2" id="KW-0804">Transcription</keyword>
<feature type="transmembrane region" description="Helical" evidence="4">
    <location>
        <begin position="114"/>
        <end position="135"/>
    </location>
</feature>
<keyword evidence="6" id="KW-1185">Reference proteome</keyword>